<dbReference type="Proteomes" id="UP000615760">
    <property type="component" value="Unassembled WGS sequence"/>
</dbReference>
<keyword evidence="1" id="KW-1133">Transmembrane helix</keyword>
<name>A0ABQ1K452_9FLAO</name>
<reference evidence="3" key="1">
    <citation type="journal article" date="2019" name="Int. J. Syst. Evol. Microbiol.">
        <title>The Global Catalogue of Microorganisms (GCM) 10K type strain sequencing project: providing services to taxonomists for standard genome sequencing and annotation.</title>
        <authorList>
            <consortium name="The Broad Institute Genomics Platform"/>
            <consortium name="The Broad Institute Genome Sequencing Center for Infectious Disease"/>
            <person name="Wu L."/>
            <person name="Ma J."/>
        </authorList>
    </citation>
    <scope>NUCLEOTIDE SEQUENCE [LARGE SCALE GENOMIC DNA]</scope>
    <source>
        <strain evidence="3">CGMCC 1.15461</strain>
    </source>
</reference>
<sequence>MTATDFTIDQTNITVYNSNTGKETITVNGKTVSEKYSLFGTRHEFSLEEDNYEVLTSFVFWKTIGVKIQLRKNGQLIDEHVEGESTIHMVVGIFIMVLIMQLILWVF</sequence>
<evidence type="ECO:0000256" key="1">
    <source>
        <dbReference type="SAM" id="Phobius"/>
    </source>
</evidence>
<feature type="transmembrane region" description="Helical" evidence="1">
    <location>
        <begin position="86"/>
        <end position="106"/>
    </location>
</feature>
<evidence type="ECO:0000313" key="3">
    <source>
        <dbReference type="Proteomes" id="UP000615760"/>
    </source>
</evidence>
<protein>
    <recommendedName>
        <fullName evidence="4">PEGA domain-containing protein</fullName>
    </recommendedName>
</protein>
<keyword evidence="3" id="KW-1185">Reference proteome</keyword>
<keyword evidence="1" id="KW-0472">Membrane</keyword>
<accession>A0ABQ1K452</accession>
<dbReference type="EMBL" id="BMJE01000007">
    <property type="protein sequence ID" value="GGB84400.1"/>
    <property type="molecule type" value="Genomic_DNA"/>
</dbReference>
<organism evidence="2 3">
    <name type="scientific">Flavobacterium suaedae</name>
    <dbReference type="NCBI Taxonomy" id="1767027"/>
    <lineage>
        <taxon>Bacteria</taxon>
        <taxon>Pseudomonadati</taxon>
        <taxon>Bacteroidota</taxon>
        <taxon>Flavobacteriia</taxon>
        <taxon>Flavobacteriales</taxon>
        <taxon>Flavobacteriaceae</taxon>
        <taxon>Flavobacterium</taxon>
    </lineage>
</organism>
<evidence type="ECO:0000313" key="2">
    <source>
        <dbReference type="EMBL" id="GGB84400.1"/>
    </source>
</evidence>
<dbReference type="RefSeq" id="WP_188621704.1">
    <property type="nucleotide sequence ID" value="NZ_BMJE01000007.1"/>
</dbReference>
<proteinExistence type="predicted"/>
<evidence type="ECO:0008006" key="4">
    <source>
        <dbReference type="Google" id="ProtNLM"/>
    </source>
</evidence>
<comment type="caution">
    <text evidence="2">The sequence shown here is derived from an EMBL/GenBank/DDBJ whole genome shotgun (WGS) entry which is preliminary data.</text>
</comment>
<gene>
    <name evidence="2" type="ORF">GCM10007424_25540</name>
</gene>
<keyword evidence="1" id="KW-0812">Transmembrane</keyword>